<feature type="transmembrane region" description="Helical" evidence="8">
    <location>
        <begin position="347"/>
        <end position="366"/>
    </location>
</feature>
<feature type="domain" description="Wax synthase" evidence="9">
    <location>
        <begin position="294"/>
        <end position="373"/>
    </location>
</feature>
<comment type="subcellular location">
    <subcellularLocation>
        <location evidence="1">Membrane</location>
        <topology evidence="1">Multi-pass membrane protein</topology>
    </subcellularLocation>
</comment>
<keyword evidence="6 8" id="KW-1133">Transmembrane helix</keyword>
<dbReference type="OrthoDB" id="1077582at2759"/>
<feature type="transmembrane region" description="Helical" evidence="8">
    <location>
        <begin position="401"/>
        <end position="422"/>
    </location>
</feature>
<dbReference type="PANTHER" id="PTHR31595:SF57">
    <property type="entry name" value="OS04G0481900 PROTEIN"/>
    <property type="match status" value="1"/>
</dbReference>
<dbReference type="AlphaFoldDB" id="A0A9P6NH36"/>
<dbReference type="GO" id="GO:0008374">
    <property type="term" value="F:O-acyltransferase activity"/>
    <property type="evidence" value="ECO:0007669"/>
    <property type="project" value="InterPro"/>
</dbReference>
<dbReference type="Proteomes" id="UP000886653">
    <property type="component" value="Unassembled WGS sequence"/>
</dbReference>
<feature type="transmembrane region" description="Helical" evidence="8">
    <location>
        <begin position="378"/>
        <end position="395"/>
    </location>
</feature>
<dbReference type="PANTHER" id="PTHR31595">
    <property type="entry name" value="LONG-CHAIN-ALCOHOL O-FATTY-ACYLTRANSFERASE 3-RELATED"/>
    <property type="match status" value="1"/>
</dbReference>
<dbReference type="InterPro" id="IPR032805">
    <property type="entry name" value="Wax_synthase_dom"/>
</dbReference>
<evidence type="ECO:0000256" key="1">
    <source>
        <dbReference type="ARBA" id="ARBA00004141"/>
    </source>
</evidence>
<keyword evidence="11" id="KW-1185">Reference proteome</keyword>
<evidence type="ECO:0000256" key="7">
    <source>
        <dbReference type="ARBA" id="ARBA00023136"/>
    </source>
</evidence>
<accession>A0A9P6NH36</accession>
<gene>
    <name evidence="10" type="ORF">CROQUDRAFT_658148</name>
</gene>
<reference evidence="10" key="1">
    <citation type="submission" date="2013-11" db="EMBL/GenBank/DDBJ databases">
        <title>Genome sequence of the fusiform rust pathogen reveals effectors for host alternation and coevolution with pine.</title>
        <authorList>
            <consortium name="DOE Joint Genome Institute"/>
            <person name="Smith K."/>
            <person name="Pendleton A."/>
            <person name="Kubisiak T."/>
            <person name="Anderson C."/>
            <person name="Salamov A."/>
            <person name="Aerts A."/>
            <person name="Riley R."/>
            <person name="Clum A."/>
            <person name="Lindquist E."/>
            <person name="Ence D."/>
            <person name="Campbell M."/>
            <person name="Kronenberg Z."/>
            <person name="Feau N."/>
            <person name="Dhillon B."/>
            <person name="Hamelin R."/>
            <person name="Burleigh J."/>
            <person name="Smith J."/>
            <person name="Yandell M."/>
            <person name="Nelson C."/>
            <person name="Grigoriev I."/>
            <person name="Davis J."/>
        </authorList>
    </citation>
    <scope>NUCLEOTIDE SEQUENCE</scope>
    <source>
        <strain evidence="10">G11</strain>
    </source>
</reference>
<evidence type="ECO:0000256" key="3">
    <source>
        <dbReference type="ARBA" id="ARBA00007282"/>
    </source>
</evidence>
<dbReference type="Pfam" id="PF13813">
    <property type="entry name" value="MBOAT_2"/>
    <property type="match status" value="1"/>
</dbReference>
<protein>
    <recommendedName>
        <fullName evidence="9">Wax synthase domain-containing protein</fullName>
    </recommendedName>
</protein>
<evidence type="ECO:0000259" key="9">
    <source>
        <dbReference type="Pfam" id="PF13813"/>
    </source>
</evidence>
<evidence type="ECO:0000256" key="6">
    <source>
        <dbReference type="ARBA" id="ARBA00022989"/>
    </source>
</evidence>
<evidence type="ECO:0000313" key="11">
    <source>
        <dbReference type="Proteomes" id="UP000886653"/>
    </source>
</evidence>
<name>A0A9P6NH36_9BASI</name>
<dbReference type="EMBL" id="MU167269">
    <property type="protein sequence ID" value="KAG0145889.1"/>
    <property type="molecule type" value="Genomic_DNA"/>
</dbReference>
<dbReference type="InterPro" id="IPR044851">
    <property type="entry name" value="Wax_synthase"/>
</dbReference>
<dbReference type="GO" id="GO:0006629">
    <property type="term" value="P:lipid metabolic process"/>
    <property type="evidence" value="ECO:0007669"/>
    <property type="project" value="InterPro"/>
</dbReference>
<evidence type="ECO:0000256" key="8">
    <source>
        <dbReference type="SAM" id="Phobius"/>
    </source>
</evidence>
<comment type="pathway">
    <text evidence="2">Secondary metabolite biosynthesis.</text>
</comment>
<sequence>MVDHQMSRQPNSSLINEDRNTFANITLSNEVIKAVLNGLQTYLLIFLVFVQCSLLHPTFSGSALAKLIRISLRSINFVWLITFPFKNCPDKVELPKSFEGFLIHFLPVYLAFKSLEWGFAANCYYTRPLKEIDGMQQWEKSKGDDVTFKRAQEEEPCDVLKLFLWTLLQLTSVRGLQFDWGPAATASTESTYSLLWRMFRLNIPLTCAHVFMVATRDSPGGTPKSALVSIGVPEFFSLNFLSEALYTICFGIYLACSLDIRYTVITLGVSLLHKLAIWFGCREPILELCNPIYYPPIFNSPHKSPSLSHFWGKGWHQLFRRVFLMGGGKPMIWMANKIGASVVTQRVLGLFGVFGVSAFMHEYFACFWTPGRSSSNQIFKHFPGSFFFFIIQPFALILEPYIIPFIPKIIGGLWFWIFLVMVGPKFRDQYLYDTQLHALFPSFSQWSWKYILFPLKD</sequence>
<organism evidence="10 11">
    <name type="scientific">Cronartium quercuum f. sp. fusiforme G11</name>
    <dbReference type="NCBI Taxonomy" id="708437"/>
    <lineage>
        <taxon>Eukaryota</taxon>
        <taxon>Fungi</taxon>
        <taxon>Dikarya</taxon>
        <taxon>Basidiomycota</taxon>
        <taxon>Pucciniomycotina</taxon>
        <taxon>Pucciniomycetes</taxon>
        <taxon>Pucciniales</taxon>
        <taxon>Coleosporiaceae</taxon>
        <taxon>Cronartium</taxon>
    </lineage>
</organism>
<proteinExistence type="inferred from homology"/>
<keyword evidence="4" id="KW-0808">Transferase</keyword>
<comment type="caution">
    <text evidence="10">The sequence shown here is derived from an EMBL/GenBank/DDBJ whole genome shotgun (WGS) entry which is preliminary data.</text>
</comment>
<evidence type="ECO:0000313" key="10">
    <source>
        <dbReference type="EMBL" id="KAG0145889.1"/>
    </source>
</evidence>
<keyword evidence="5 8" id="KW-0812">Transmembrane</keyword>
<dbReference type="GO" id="GO:0016020">
    <property type="term" value="C:membrane"/>
    <property type="evidence" value="ECO:0007669"/>
    <property type="project" value="UniProtKB-SubCell"/>
</dbReference>
<keyword evidence="7 8" id="KW-0472">Membrane</keyword>
<evidence type="ECO:0000256" key="4">
    <source>
        <dbReference type="ARBA" id="ARBA00022679"/>
    </source>
</evidence>
<comment type="similarity">
    <text evidence="3">Belongs to the wax synthase family.</text>
</comment>
<evidence type="ECO:0000256" key="5">
    <source>
        <dbReference type="ARBA" id="ARBA00022692"/>
    </source>
</evidence>
<evidence type="ECO:0000256" key="2">
    <source>
        <dbReference type="ARBA" id="ARBA00005179"/>
    </source>
</evidence>